<dbReference type="AlphaFoldDB" id="A0A7Y8RLN2"/>
<gene>
    <name evidence="2" type="ORF">HT123_06095</name>
</gene>
<evidence type="ECO:0000313" key="3">
    <source>
        <dbReference type="Proteomes" id="UP000543908"/>
    </source>
</evidence>
<organism evidence="2 3">
    <name type="scientific">Pseudomonas allii</name>
    <dbReference type="NCBI Taxonomy" id="2740531"/>
    <lineage>
        <taxon>Bacteria</taxon>
        <taxon>Pseudomonadati</taxon>
        <taxon>Pseudomonadota</taxon>
        <taxon>Gammaproteobacteria</taxon>
        <taxon>Pseudomonadales</taxon>
        <taxon>Pseudomonadaceae</taxon>
        <taxon>Pseudomonas</taxon>
    </lineage>
</organism>
<evidence type="ECO:0000313" key="2">
    <source>
        <dbReference type="EMBL" id="NWN60780.1"/>
    </source>
</evidence>
<keyword evidence="1" id="KW-1133">Transmembrane helix</keyword>
<reference evidence="2 3" key="1">
    <citation type="submission" date="2020-05" db="EMBL/GenBank/DDBJ databases">
        <title>Onion-isolated Pseudomonas sp.</title>
        <authorList>
            <person name="Fujikawa T."/>
            <person name="Sawada H."/>
        </authorList>
    </citation>
    <scope>NUCLEOTIDE SEQUENCE [LARGE SCALE GENOMIC DNA]</scope>
    <source>
        <strain evidence="2 3">MAFF 301512</strain>
    </source>
</reference>
<evidence type="ECO:0000256" key="1">
    <source>
        <dbReference type="SAM" id="Phobius"/>
    </source>
</evidence>
<protein>
    <recommendedName>
        <fullName evidence="4">DUF1640 domain-containing protein</fullName>
    </recommendedName>
</protein>
<sequence>MKTELALYQALISINVPEQKATAVIEALETDMLSRLATKADLTALTAELKTEISQLEVKLTIRMGVMLSATTGVLIAAMKFLH</sequence>
<evidence type="ECO:0008006" key="4">
    <source>
        <dbReference type="Google" id="ProtNLM"/>
    </source>
</evidence>
<keyword evidence="1" id="KW-0812">Transmembrane</keyword>
<accession>A0A7Y8RLN2</accession>
<proteinExistence type="predicted"/>
<feature type="transmembrane region" description="Helical" evidence="1">
    <location>
        <begin position="60"/>
        <end position="82"/>
    </location>
</feature>
<comment type="caution">
    <text evidence="2">The sequence shown here is derived from an EMBL/GenBank/DDBJ whole genome shotgun (WGS) entry which is preliminary data.</text>
</comment>
<dbReference type="EMBL" id="JABUHS010000040">
    <property type="protein sequence ID" value="NWN60780.1"/>
    <property type="molecule type" value="Genomic_DNA"/>
</dbReference>
<keyword evidence="1" id="KW-0472">Membrane</keyword>
<dbReference type="Proteomes" id="UP000543908">
    <property type="component" value="Unassembled WGS sequence"/>
</dbReference>
<name>A0A7Y8RLN2_9PSED</name>
<dbReference type="RefSeq" id="WP_179029326.1">
    <property type="nucleotide sequence ID" value="NZ_JABUHS010000040.1"/>
</dbReference>